<dbReference type="EMBL" id="JBHGPK010000001">
    <property type="protein sequence ID" value="MFC2248799.1"/>
    <property type="molecule type" value="Genomic_DNA"/>
</dbReference>
<dbReference type="InterPro" id="IPR009962">
    <property type="entry name" value="DUF1488"/>
</dbReference>
<reference evidence="1 2" key="1">
    <citation type="submission" date="2024-09" db="EMBL/GenBank/DDBJ databases">
        <title>Description of Labrys sedimenti sp. nov., isolated from a diclofenac-degrading enrichment culture, and genome-based reclassification of Labrys portucalensis as a later heterotypic synonym of Labrys neptuniae.</title>
        <authorList>
            <person name="Tancsics A."/>
            <person name="Csepanyi A."/>
        </authorList>
    </citation>
    <scope>NUCLEOTIDE SEQUENCE [LARGE SCALE GENOMIC DNA]</scope>
    <source>
        <strain evidence="1 2">LMG 23412</strain>
    </source>
</reference>
<name>A0ABV6Z9C6_9HYPH</name>
<sequence length="91" mass="10532">MPLTPTDEIPFEVFERDSLQFWMQDGRERVRCLVSRAYLDDLGPGMTNNVADLIARFDQHRAFFESMASRKYDAGMIEDGYVMITNRDFGG</sequence>
<dbReference type="Pfam" id="PF07369">
    <property type="entry name" value="DUF1488"/>
    <property type="match status" value="1"/>
</dbReference>
<gene>
    <name evidence="1" type="ORF">ACETRX_04160</name>
</gene>
<evidence type="ECO:0000313" key="1">
    <source>
        <dbReference type="EMBL" id="MFC2248799.1"/>
    </source>
</evidence>
<dbReference type="RefSeq" id="WP_394308762.1">
    <property type="nucleotide sequence ID" value="NZ_JBHGPK010000001.1"/>
</dbReference>
<evidence type="ECO:0000313" key="2">
    <source>
        <dbReference type="Proteomes" id="UP001595190"/>
    </source>
</evidence>
<accession>A0ABV6Z9C6</accession>
<comment type="caution">
    <text evidence="1">The sequence shown here is derived from an EMBL/GenBank/DDBJ whole genome shotgun (WGS) entry which is preliminary data.</text>
</comment>
<protein>
    <submittedName>
        <fullName evidence="1">DUF1488 family protein</fullName>
    </submittedName>
</protein>
<dbReference type="InterPro" id="IPR036692">
    <property type="entry name" value="Shew3726-like_sf"/>
</dbReference>
<proteinExistence type="predicted"/>
<organism evidence="1 2">
    <name type="scientific">Labrys neptuniae</name>
    <dbReference type="NCBI Taxonomy" id="376174"/>
    <lineage>
        <taxon>Bacteria</taxon>
        <taxon>Pseudomonadati</taxon>
        <taxon>Pseudomonadota</taxon>
        <taxon>Alphaproteobacteria</taxon>
        <taxon>Hyphomicrobiales</taxon>
        <taxon>Xanthobacteraceae</taxon>
        <taxon>Labrys</taxon>
    </lineage>
</organism>
<dbReference type="SUPFAM" id="SSF160272">
    <property type="entry name" value="Shew3726-like"/>
    <property type="match status" value="1"/>
</dbReference>
<dbReference type="Proteomes" id="UP001595190">
    <property type="component" value="Unassembled WGS sequence"/>
</dbReference>